<keyword evidence="3" id="KW-0436">Ligase</keyword>
<dbReference type="PANTHER" id="PTHR24096:SF422">
    <property type="entry name" value="BCDNA.GH02901"/>
    <property type="match status" value="1"/>
</dbReference>
<reference evidence="3 4" key="1">
    <citation type="journal article" date="2019" name="Nat. Ecol. Evol.">
        <title>Megaphylogeny resolves global patterns of mushroom evolution.</title>
        <authorList>
            <person name="Varga T."/>
            <person name="Krizsan K."/>
            <person name="Foldi C."/>
            <person name="Dima B."/>
            <person name="Sanchez-Garcia M."/>
            <person name="Sanchez-Ramirez S."/>
            <person name="Szollosi G.J."/>
            <person name="Szarkandi J.G."/>
            <person name="Papp V."/>
            <person name="Albert L."/>
            <person name="Andreopoulos W."/>
            <person name="Angelini C."/>
            <person name="Antonin V."/>
            <person name="Barry K.W."/>
            <person name="Bougher N.L."/>
            <person name="Buchanan P."/>
            <person name="Buyck B."/>
            <person name="Bense V."/>
            <person name="Catcheside P."/>
            <person name="Chovatia M."/>
            <person name="Cooper J."/>
            <person name="Damon W."/>
            <person name="Desjardin D."/>
            <person name="Finy P."/>
            <person name="Geml J."/>
            <person name="Haridas S."/>
            <person name="Hughes K."/>
            <person name="Justo A."/>
            <person name="Karasinski D."/>
            <person name="Kautmanova I."/>
            <person name="Kiss B."/>
            <person name="Kocsube S."/>
            <person name="Kotiranta H."/>
            <person name="LaButti K.M."/>
            <person name="Lechner B.E."/>
            <person name="Liimatainen K."/>
            <person name="Lipzen A."/>
            <person name="Lukacs Z."/>
            <person name="Mihaltcheva S."/>
            <person name="Morgado L.N."/>
            <person name="Niskanen T."/>
            <person name="Noordeloos M.E."/>
            <person name="Ohm R.A."/>
            <person name="Ortiz-Santana B."/>
            <person name="Ovrebo C."/>
            <person name="Racz N."/>
            <person name="Riley R."/>
            <person name="Savchenko A."/>
            <person name="Shiryaev A."/>
            <person name="Soop K."/>
            <person name="Spirin V."/>
            <person name="Szebenyi C."/>
            <person name="Tomsovsky M."/>
            <person name="Tulloss R.E."/>
            <person name="Uehling J."/>
            <person name="Grigoriev I.V."/>
            <person name="Vagvolgyi C."/>
            <person name="Papp T."/>
            <person name="Martin F.M."/>
            <person name="Miettinen O."/>
            <person name="Hibbett D.S."/>
            <person name="Nagy L.G."/>
        </authorList>
    </citation>
    <scope>NUCLEOTIDE SEQUENCE [LARGE SCALE GENOMIC DNA]</scope>
    <source>
        <strain evidence="3 4">HHB13444</strain>
    </source>
</reference>
<evidence type="ECO:0000313" key="4">
    <source>
        <dbReference type="Proteomes" id="UP000308197"/>
    </source>
</evidence>
<feature type="domain" description="AMP-binding enzyme C-terminal" evidence="2">
    <location>
        <begin position="464"/>
        <end position="550"/>
    </location>
</feature>
<dbReference type="CDD" id="cd05911">
    <property type="entry name" value="Firefly_Luc_like"/>
    <property type="match status" value="1"/>
</dbReference>
<dbReference type="Pfam" id="PF00501">
    <property type="entry name" value="AMP-binding"/>
    <property type="match status" value="1"/>
</dbReference>
<evidence type="ECO:0000259" key="2">
    <source>
        <dbReference type="Pfam" id="PF13193"/>
    </source>
</evidence>
<dbReference type="AlphaFoldDB" id="A0A5C3P609"/>
<protein>
    <submittedName>
        <fullName evidence="3">Amp dependent CoA ligase</fullName>
    </submittedName>
</protein>
<dbReference type="SUPFAM" id="SSF56801">
    <property type="entry name" value="Acetyl-CoA synthetase-like"/>
    <property type="match status" value="1"/>
</dbReference>
<dbReference type="Gene3D" id="3.30.300.30">
    <property type="match status" value="1"/>
</dbReference>
<dbReference type="InterPro" id="IPR020845">
    <property type="entry name" value="AMP-binding_CS"/>
</dbReference>
<gene>
    <name evidence="3" type="ORF">K466DRAFT_588516</name>
</gene>
<dbReference type="GO" id="GO:0016405">
    <property type="term" value="F:CoA-ligase activity"/>
    <property type="evidence" value="ECO:0007669"/>
    <property type="project" value="TreeGrafter"/>
</dbReference>
<dbReference type="PANTHER" id="PTHR24096">
    <property type="entry name" value="LONG-CHAIN-FATTY-ACID--COA LIGASE"/>
    <property type="match status" value="1"/>
</dbReference>
<dbReference type="PROSITE" id="PS00455">
    <property type="entry name" value="AMP_BINDING"/>
    <property type="match status" value="1"/>
</dbReference>
<dbReference type="EMBL" id="ML211286">
    <property type="protein sequence ID" value="TFK84911.1"/>
    <property type="molecule type" value="Genomic_DNA"/>
</dbReference>
<feature type="domain" description="AMP-dependent synthetase/ligase" evidence="1">
    <location>
        <begin position="38"/>
        <end position="414"/>
    </location>
</feature>
<name>A0A5C3P609_9APHY</name>
<dbReference type="InterPro" id="IPR000873">
    <property type="entry name" value="AMP-dep_synth/lig_dom"/>
</dbReference>
<dbReference type="Gene3D" id="2.30.38.10">
    <property type="entry name" value="Luciferase, Domain 3"/>
    <property type="match status" value="1"/>
</dbReference>
<organism evidence="3 4">
    <name type="scientific">Polyporus arcularius HHB13444</name>
    <dbReference type="NCBI Taxonomy" id="1314778"/>
    <lineage>
        <taxon>Eukaryota</taxon>
        <taxon>Fungi</taxon>
        <taxon>Dikarya</taxon>
        <taxon>Basidiomycota</taxon>
        <taxon>Agaricomycotina</taxon>
        <taxon>Agaricomycetes</taxon>
        <taxon>Polyporales</taxon>
        <taxon>Polyporaceae</taxon>
        <taxon>Polyporus</taxon>
    </lineage>
</organism>
<evidence type="ECO:0000259" key="1">
    <source>
        <dbReference type="Pfam" id="PF00501"/>
    </source>
</evidence>
<dbReference type="STRING" id="1314778.A0A5C3P609"/>
<dbReference type="InterPro" id="IPR045851">
    <property type="entry name" value="AMP-bd_C_sf"/>
</dbReference>
<proteinExistence type="predicted"/>
<dbReference type="Proteomes" id="UP000308197">
    <property type="component" value="Unassembled WGS sequence"/>
</dbReference>
<keyword evidence="4" id="KW-1185">Reference proteome</keyword>
<dbReference type="Pfam" id="PF13193">
    <property type="entry name" value="AMP-binding_C"/>
    <property type="match status" value="1"/>
</dbReference>
<sequence length="576" mass="63887">MADVHADGGPLLHVPDDLTIEQFILYEQHPVKPRWYDQRPVLIDEETEREVGSDELRARTHGLANALKLRWNIGHDDVACIFSPNHIDYVVALWAVQKLGGIVSTANPAYTAEELVYQLRLIKARILIVHPWVLPVALEAARTYGITPDRIILFDPVAGLSFDNIQDLVKLGLGQVQQFTPLRLSPGDAKKKLALLSFSSGTTGKPKAVMITHYSIIANLVQIVQYLDLNNESVPIERKMYRPGSVSLAIVPFYHAYGMHMLLFGNMVLKSTIVVSAKFSLERMLRSIQQYRVTHLCIVPPQVLLLCKSPMVKNYDLSSVYFLMSGAAPLSAELQEQLVRTLPDCIIGQGYGMTEIATGVTHIPHDRKVATPGSAGVLLPGFVARVVKPDGSLAGYNEPGELHLNTPSRSLGYLDNPAATAETYYDGWIRTGDEVILTARKELFIIDRIKELLKVRGFQVAPSELEGHLLDHPDVADVCVVGIPDDFSGELPFAFVVLAQGAQARVQGDPHERTRTKEMLLKHVAEHKTAYKRLAGIEFVDAIPKNPSGKLLRRVLRERARAMVARGQLVVLRSKL</sequence>
<dbReference type="Gene3D" id="3.40.50.980">
    <property type="match status" value="2"/>
</dbReference>
<evidence type="ECO:0000313" key="3">
    <source>
        <dbReference type="EMBL" id="TFK84911.1"/>
    </source>
</evidence>
<dbReference type="InterPro" id="IPR025110">
    <property type="entry name" value="AMP-bd_C"/>
</dbReference>
<dbReference type="InParanoid" id="A0A5C3P609"/>
<accession>A0A5C3P609</accession>